<comment type="caution">
    <text evidence="1">The sequence shown here is derived from an EMBL/GenBank/DDBJ whole genome shotgun (WGS) entry which is preliminary data.</text>
</comment>
<dbReference type="EMBL" id="JANPWB010000004">
    <property type="protein sequence ID" value="KAJ1196091.1"/>
    <property type="molecule type" value="Genomic_DNA"/>
</dbReference>
<evidence type="ECO:0000313" key="2">
    <source>
        <dbReference type="Proteomes" id="UP001066276"/>
    </source>
</evidence>
<reference evidence="1" key="1">
    <citation type="journal article" date="2022" name="bioRxiv">
        <title>Sequencing and chromosome-scale assembly of the giantPleurodeles waltlgenome.</title>
        <authorList>
            <person name="Brown T."/>
            <person name="Elewa A."/>
            <person name="Iarovenko S."/>
            <person name="Subramanian E."/>
            <person name="Araus A.J."/>
            <person name="Petzold A."/>
            <person name="Susuki M."/>
            <person name="Suzuki K.-i.T."/>
            <person name="Hayashi T."/>
            <person name="Toyoda A."/>
            <person name="Oliveira C."/>
            <person name="Osipova E."/>
            <person name="Leigh N.D."/>
            <person name="Simon A."/>
            <person name="Yun M.H."/>
        </authorList>
    </citation>
    <scope>NUCLEOTIDE SEQUENCE</scope>
    <source>
        <strain evidence="1">20211129_DDA</strain>
        <tissue evidence="1">Liver</tissue>
    </source>
</reference>
<accession>A0AAV7V6D6</accession>
<keyword evidence="2" id="KW-1185">Reference proteome</keyword>
<organism evidence="1 2">
    <name type="scientific">Pleurodeles waltl</name>
    <name type="common">Iberian ribbed newt</name>
    <dbReference type="NCBI Taxonomy" id="8319"/>
    <lineage>
        <taxon>Eukaryota</taxon>
        <taxon>Metazoa</taxon>
        <taxon>Chordata</taxon>
        <taxon>Craniata</taxon>
        <taxon>Vertebrata</taxon>
        <taxon>Euteleostomi</taxon>
        <taxon>Amphibia</taxon>
        <taxon>Batrachia</taxon>
        <taxon>Caudata</taxon>
        <taxon>Salamandroidea</taxon>
        <taxon>Salamandridae</taxon>
        <taxon>Pleurodelinae</taxon>
        <taxon>Pleurodeles</taxon>
    </lineage>
</organism>
<dbReference type="AlphaFoldDB" id="A0AAV7V6D6"/>
<gene>
    <name evidence="1" type="ORF">NDU88_005351</name>
</gene>
<name>A0AAV7V6D6_PLEWA</name>
<sequence>MKRAGWGLEGCDAGGAARRRKAVGVVPGTNTGGGSCDFGNKRGKHTHLFDLIYVGYNKPSNPPLSEEMLPSGEWMCHRCAIRRKVLISFFNTVLSEALSKISS</sequence>
<evidence type="ECO:0000313" key="1">
    <source>
        <dbReference type="EMBL" id="KAJ1196091.1"/>
    </source>
</evidence>
<proteinExistence type="predicted"/>
<protein>
    <submittedName>
        <fullName evidence="1">Uncharacterized protein</fullName>
    </submittedName>
</protein>
<dbReference type="Proteomes" id="UP001066276">
    <property type="component" value="Chromosome 2_2"/>
</dbReference>